<dbReference type="EMBL" id="JAENHL010000006">
    <property type="protein sequence ID" value="MBK1866669.1"/>
    <property type="molecule type" value="Genomic_DNA"/>
</dbReference>
<gene>
    <name evidence="1" type="ORF">JHL16_09915</name>
</gene>
<name>A0ACC5R219_9HYPH</name>
<evidence type="ECO:0000313" key="1">
    <source>
        <dbReference type="EMBL" id="MBK1866669.1"/>
    </source>
</evidence>
<keyword evidence="2" id="KW-1185">Reference proteome</keyword>
<accession>A0ACC5R219</accession>
<organism evidence="1 2">
    <name type="scientific">Taklimakanibacter albus</name>
    <dbReference type="NCBI Taxonomy" id="2800327"/>
    <lineage>
        <taxon>Bacteria</taxon>
        <taxon>Pseudomonadati</taxon>
        <taxon>Pseudomonadota</taxon>
        <taxon>Alphaproteobacteria</taxon>
        <taxon>Hyphomicrobiales</taxon>
        <taxon>Aestuariivirgaceae</taxon>
        <taxon>Taklimakanibacter</taxon>
    </lineage>
</organism>
<sequence length="251" mass="25769">MIGRVLLAALLAGIAAGLFYGAIQHVRLTPLILEAEKYENAGDGHSHDHAAAATTTDTTAAQSAPAETTTAQSTPAPAEEEEGWAPADGTERTSFTFLASIIAGTGFAALLAGVSLLSGTRITPRNGVLWGIAGFLAVHLAPAASLPPELPGMPAGDLLLRQVWWVGTIAATGIAIWLFTQRTEMWAKVAAVVLVAIPHIIGAPMPPTHESGVPAVISAAFAANTLAAAALLWIAIGGFLGLAMDRFVKEA</sequence>
<reference evidence="1" key="1">
    <citation type="submission" date="2021-01" db="EMBL/GenBank/DDBJ databases">
        <authorList>
            <person name="Sun Q."/>
        </authorList>
    </citation>
    <scope>NUCLEOTIDE SEQUENCE</scope>
    <source>
        <strain evidence="1">YIM B02566</strain>
    </source>
</reference>
<proteinExistence type="predicted"/>
<comment type="caution">
    <text evidence="1">The sequence shown here is derived from an EMBL/GenBank/DDBJ whole genome shotgun (WGS) entry which is preliminary data.</text>
</comment>
<protein>
    <submittedName>
        <fullName evidence="1">CbtA family protein</fullName>
    </submittedName>
</protein>
<evidence type="ECO:0000313" key="2">
    <source>
        <dbReference type="Proteomes" id="UP000616151"/>
    </source>
</evidence>
<dbReference type="Proteomes" id="UP000616151">
    <property type="component" value="Unassembled WGS sequence"/>
</dbReference>